<keyword evidence="1" id="KW-0732">Signal</keyword>
<reference evidence="6 7" key="1">
    <citation type="journal article" date="2019" name="Nat. Med.">
        <title>A library of human gut bacterial isolates paired with longitudinal multiomics data enables mechanistic microbiome research.</title>
        <authorList>
            <person name="Poyet M."/>
            <person name="Groussin M."/>
            <person name="Gibbons S.M."/>
            <person name="Avila-Pacheco J."/>
            <person name="Jiang X."/>
            <person name="Kearney S.M."/>
            <person name="Perrotta A.R."/>
            <person name="Berdy B."/>
            <person name="Zhao S."/>
            <person name="Lieberman T.D."/>
            <person name="Swanson P.K."/>
            <person name="Smith M."/>
            <person name="Roesemann S."/>
            <person name="Alexander J.E."/>
            <person name="Rich S.A."/>
            <person name="Livny J."/>
            <person name="Vlamakis H."/>
            <person name="Clish C."/>
            <person name="Bullock K."/>
            <person name="Deik A."/>
            <person name="Scott J."/>
            <person name="Pierce K.A."/>
            <person name="Xavier R.J."/>
            <person name="Alm E.J."/>
        </authorList>
    </citation>
    <scope>NUCLEOTIDE SEQUENCE [LARGE SCALE GENOMIC DNA]</scope>
    <source>
        <strain evidence="4 7">BIOML-A2</strain>
        <strain evidence="5 6">BIOML-A5</strain>
    </source>
</reference>
<reference evidence="2" key="2">
    <citation type="submission" date="2023-01" db="EMBL/GenBank/DDBJ databases">
        <title>Human gut microbiome strain richness.</title>
        <authorList>
            <person name="Chen-Liaw A."/>
        </authorList>
    </citation>
    <scope>NUCLEOTIDE SEQUENCE</scope>
    <source>
        <strain evidence="3">1001287st1_F4_1001285I_161205</strain>
        <strain evidence="2">2225st1_A6_2225SCRN_200828</strain>
    </source>
</reference>
<dbReference type="Proteomes" id="UP000429811">
    <property type="component" value="Unassembled WGS sequence"/>
</dbReference>
<dbReference type="EMBL" id="JAQLWO010000016">
    <property type="protein sequence ID" value="MDB7907095.1"/>
    <property type="molecule type" value="Genomic_DNA"/>
</dbReference>
<evidence type="ECO:0000313" key="7">
    <source>
        <dbReference type="Proteomes" id="UP000434475"/>
    </source>
</evidence>
<evidence type="ECO:0000256" key="1">
    <source>
        <dbReference type="SAM" id="SignalP"/>
    </source>
</evidence>
<gene>
    <name evidence="5" type="ORF">GKE90_20840</name>
    <name evidence="4" type="ORF">GKE97_26125</name>
    <name evidence="2" type="ORF">PND83_14005</name>
    <name evidence="3" type="ORF">PNE06_22295</name>
</gene>
<protein>
    <submittedName>
        <fullName evidence="4">Uncharacterized protein</fullName>
    </submittedName>
</protein>
<dbReference type="RefSeq" id="WP_021630523.1">
    <property type="nucleotide sequence ID" value="NZ_BAABXT010000001.1"/>
</dbReference>
<dbReference type="AlphaFoldDB" id="A0A6I2RAT6"/>
<accession>A0A6I2RAT6</accession>
<evidence type="ECO:0000313" key="2">
    <source>
        <dbReference type="EMBL" id="MDB7907095.1"/>
    </source>
</evidence>
<feature type="chain" id="PRO_5042728394" evidence="1">
    <location>
        <begin position="23"/>
        <end position="118"/>
    </location>
</feature>
<dbReference type="Proteomes" id="UP001211006">
    <property type="component" value="Unassembled WGS sequence"/>
</dbReference>
<sequence>MKKHMVSAVLLLIMMLSLSAQAAEMRVITASPYLTFNENTATCMADCKSTNPSDKVSATLTLYQGSTCVTSWSGSGNGRVIISKSCTVKSGMEYKLVLSYSVNGKAQESVSVTAISPK</sequence>
<evidence type="ECO:0000313" key="3">
    <source>
        <dbReference type="EMBL" id="MDB7935820.1"/>
    </source>
</evidence>
<organism evidence="4 7">
    <name type="scientific">Flavonifractor plautii</name>
    <name type="common">Fusobacterium plautii</name>
    <dbReference type="NCBI Taxonomy" id="292800"/>
    <lineage>
        <taxon>Bacteria</taxon>
        <taxon>Bacillati</taxon>
        <taxon>Bacillota</taxon>
        <taxon>Clostridia</taxon>
        <taxon>Eubacteriales</taxon>
        <taxon>Oscillospiraceae</taxon>
        <taxon>Flavonifractor</taxon>
    </lineage>
</organism>
<evidence type="ECO:0000313" key="4">
    <source>
        <dbReference type="EMBL" id="MSB22921.1"/>
    </source>
</evidence>
<dbReference type="EMBL" id="JAQLWV010000056">
    <property type="protein sequence ID" value="MDB7935820.1"/>
    <property type="molecule type" value="Genomic_DNA"/>
</dbReference>
<evidence type="ECO:0000313" key="6">
    <source>
        <dbReference type="Proteomes" id="UP000429811"/>
    </source>
</evidence>
<dbReference type="EMBL" id="WKPR01000059">
    <property type="protein sequence ID" value="MSB22921.1"/>
    <property type="molecule type" value="Genomic_DNA"/>
</dbReference>
<feature type="signal peptide" evidence="1">
    <location>
        <begin position="1"/>
        <end position="22"/>
    </location>
</feature>
<evidence type="ECO:0000313" key="5">
    <source>
        <dbReference type="EMBL" id="MSB51102.1"/>
    </source>
</evidence>
<dbReference type="Proteomes" id="UP001211173">
    <property type="component" value="Unassembled WGS sequence"/>
</dbReference>
<comment type="caution">
    <text evidence="4">The sequence shown here is derived from an EMBL/GenBank/DDBJ whole genome shotgun (WGS) entry which is preliminary data.</text>
</comment>
<name>A0A6I2RAT6_FLAPL</name>
<dbReference type="EMBL" id="WKPO01000056">
    <property type="protein sequence ID" value="MSB51102.1"/>
    <property type="molecule type" value="Genomic_DNA"/>
</dbReference>
<dbReference type="Proteomes" id="UP000434475">
    <property type="component" value="Unassembled WGS sequence"/>
</dbReference>
<proteinExistence type="predicted"/>